<keyword evidence="2" id="KW-1185">Reference proteome</keyword>
<protein>
    <submittedName>
        <fullName evidence="1">Uncharacterized protein</fullName>
    </submittedName>
</protein>
<accession>A0A2A2HYX4</accession>
<comment type="caution">
    <text evidence="1">The sequence shown here is derived from an EMBL/GenBank/DDBJ whole genome shotgun (WGS) entry which is preliminary data.</text>
</comment>
<reference evidence="1 2" key="1">
    <citation type="submission" date="2017-07" db="EMBL/GenBank/DDBJ databases">
        <title>Tamlnaduibacter salinus (Mi-7) genome sequencing.</title>
        <authorList>
            <person name="Verma A."/>
            <person name="Krishnamurthi S."/>
        </authorList>
    </citation>
    <scope>NUCLEOTIDE SEQUENCE [LARGE SCALE GENOMIC DNA]</scope>
    <source>
        <strain evidence="1 2">Mi-7</strain>
    </source>
</reference>
<organism evidence="1 2">
    <name type="scientific">Tamilnaduibacter salinus</name>
    <dbReference type="NCBI Taxonomy" id="1484056"/>
    <lineage>
        <taxon>Bacteria</taxon>
        <taxon>Pseudomonadati</taxon>
        <taxon>Pseudomonadota</taxon>
        <taxon>Gammaproteobacteria</taxon>
        <taxon>Pseudomonadales</taxon>
        <taxon>Marinobacteraceae</taxon>
        <taxon>Tamilnaduibacter</taxon>
    </lineage>
</organism>
<evidence type="ECO:0000313" key="1">
    <source>
        <dbReference type="EMBL" id="PAV24427.1"/>
    </source>
</evidence>
<dbReference type="Proteomes" id="UP000218332">
    <property type="component" value="Unassembled WGS sequence"/>
</dbReference>
<name>A0A2A2HYX4_9GAMM</name>
<dbReference type="EMBL" id="NMPM01000186">
    <property type="protein sequence ID" value="PAV24427.1"/>
    <property type="molecule type" value="Genomic_DNA"/>
</dbReference>
<sequence>MECFVVHSIIWPSDAKPVIARKDEGKDQIIKNGEIYYRYGGRTQKIQSAELESIINHRIEQNNQSWLNLMAKIAALVRKTLRYWIPSGV</sequence>
<evidence type="ECO:0000313" key="2">
    <source>
        <dbReference type="Proteomes" id="UP000218332"/>
    </source>
</evidence>
<dbReference type="AlphaFoldDB" id="A0A2A2HYX4"/>
<proteinExistence type="predicted"/>
<gene>
    <name evidence="1" type="ORF">CF392_16350</name>
</gene>